<feature type="region of interest" description="Disordered" evidence="1">
    <location>
        <begin position="155"/>
        <end position="176"/>
    </location>
</feature>
<reference evidence="3" key="1">
    <citation type="submission" date="2016-03" db="EMBL/GenBank/DDBJ databases">
        <authorList>
            <person name="Guldener U."/>
        </authorList>
    </citation>
    <scope>NUCLEOTIDE SEQUENCE [LARGE SCALE GENOMIC DNA]</scope>
    <source>
        <strain evidence="3">04CH-RAC-A.6.1</strain>
    </source>
</reference>
<feature type="region of interest" description="Disordered" evidence="1">
    <location>
        <begin position="256"/>
        <end position="292"/>
    </location>
</feature>
<dbReference type="AlphaFoldDB" id="A0A1E1KXT4"/>
<feature type="region of interest" description="Disordered" evidence="1">
    <location>
        <begin position="190"/>
        <end position="232"/>
    </location>
</feature>
<dbReference type="Proteomes" id="UP000178912">
    <property type="component" value="Unassembled WGS sequence"/>
</dbReference>
<proteinExistence type="predicted"/>
<keyword evidence="3" id="KW-1185">Reference proteome</keyword>
<dbReference type="EMBL" id="FJUX01000059">
    <property type="protein sequence ID" value="CZT03058.1"/>
    <property type="molecule type" value="Genomic_DNA"/>
</dbReference>
<gene>
    <name evidence="2" type="ORF">RAG0_09940</name>
</gene>
<feature type="compositionally biased region" description="Polar residues" evidence="1">
    <location>
        <begin position="195"/>
        <end position="226"/>
    </location>
</feature>
<organism evidence="2 3">
    <name type="scientific">Rhynchosporium agropyri</name>
    <dbReference type="NCBI Taxonomy" id="914238"/>
    <lineage>
        <taxon>Eukaryota</taxon>
        <taxon>Fungi</taxon>
        <taxon>Dikarya</taxon>
        <taxon>Ascomycota</taxon>
        <taxon>Pezizomycotina</taxon>
        <taxon>Leotiomycetes</taxon>
        <taxon>Helotiales</taxon>
        <taxon>Ploettnerulaceae</taxon>
        <taxon>Rhynchosporium</taxon>
    </lineage>
</organism>
<sequence>MSTTALAATIVLDIKYIRYAMINERFQRRKEKNATVEQWLEKIDTSSTTETPDPRPTNMAQCRPMVSPLPISHDDKVSQSPTVTGKPYGSNQDVDLILLEDGAVYDAPVTSQPYKPESKYSLLDVEPESTFNAELTHSAVTDQSDKKDISLFETSEQAVDDAPTKSPPRPIPSSYGPRKLLLELLERSIRPRPSAATNQSENSISIDPTERSTQPAITLTNPSPERNASGCGPRNFLTEVMAASNFHTQPTYSAVIDQPETKDNNPLPEQSEQPDDDTPINPLPESIPSGWGPRLFAQAMEESTRHPTVTHNPYEPDPLSSEDLIEKMCARASVLEREILKMENEPELDEEGIEALKDEYWYVQDKLRVERSETG</sequence>
<accession>A0A1E1KXT4</accession>
<evidence type="ECO:0000313" key="3">
    <source>
        <dbReference type="Proteomes" id="UP000178912"/>
    </source>
</evidence>
<protein>
    <submittedName>
        <fullName evidence="2">Uncharacterized protein</fullName>
    </submittedName>
</protein>
<evidence type="ECO:0000256" key="1">
    <source>
        <dbReference type="SAM" id="MobiDB-lite"/>
    </source>
</evidence>
<evidence type="ECO:0000313" key="2">
    <source>
        <dbReference type="EMBL" id="CZT03058.1"/>
    </source>
</evidence>
<name>A0A1E1KXT4_9HELO</name>